<protein>
    <submittedName>
        <fullName evidence="2">Uncharacterized protein</fullName>
    </submittedName>
</protein>
<dbReference type="RefSeq" id="WP_207845918.1">
    <property type="nucleotide sequence ID" value="NZ_JAFVMH010000003.1"/>
</dbReference>
<evidence type="ECO:0000313" key="2">
    <source>
        <dbReference type="EMBL" id="MBO1325279.1"/>
    </source>
</evidence>
<proteinExistence type="predicted"/>
<name>A0A939HPX9_9PROT</name>
<dbReference type="EMBL" id="JAFVMH010000003">
    <property type="protein sequence ID" value="MBO1325279.1"/>
    <property type="molecule type" value="Genomic_DNA"/>
</dbReference>
<evidence type="ECO:0000256" key="1">
    <source>
        <dbReference type="SAM" id="Coils"/>
    </source>
</evidence>
<dbReference type="AlphaFoldDB" id="A0A939HPX9"/>
<comment type="caution">
    <text evidence="2">The sequence shown here is derived from an EMBL/GenBank/DDBJ whole genome shotgun (WGS) entry which is preliminary data.</text>
</comment>
<sequence length="148" mass="15464">MTDQKPTGVFVRLPLSNEQIGKLLAPIGTLNERLSPIGTPVTGGKLEVFGYADAVGLPLEDGGPTNWTADINAKPDETSTVPLVRHSDAQAAIAALQAENARLREALSHAREAITSDENKSSIVCTVWAGPGETLVDYISSALEGSAA</sequence>
<organism evidence="2 3">
    <name type="scientific">Acetobacter garciniae</name>
    <dbReference type="NCBI Taxonomy" id="2817435"/>
    <lineage>
        <taxon>Bacteria</taxon>
        <taxon>Pseudomonadati</taxon>
        <taxon>Pseudomonadota</taxon>
        <taxon>Alphaproteobacteria</taxon>
        <taxon>Acetobacterales</taxon>
        <taxon>Acetobacteraceae</taxon>
        <taxon>Acetobacter</taxon>
    </lineage>
</organism>
<accession>A0A939HPX9</accession>
<gene>
    <name evidence="2" type="ORF">J2D77_08985</name>
</gene>
<reference evidence="2" key="1">
    <citation type="submission" date="2021-03" db="EMBL/GenBank/DDBJ databases">
        <title>The complete genome sequence of Acetobacter sp. TBRC 12339.</title>
        <authorList>
            <person name="Charoenyingcharoen P."/>
            <person name="Yukphan P."/>
        </authorList>
    </citation>
    <scope>NUCLEOTIDE SEQUENCE</scope>
    <source>
        <strain evidence="2">TBRC 12339</strain>
    </source>
</reference>
<evidence type="ECO:0000313" key="3">
    <source>
        <dbReference type="Proteomes" id="UP000664073"/>
    </source>
</evidence>
<dbReference type="Proteomes" id="UP000664073">
    <property type="component" value="Unassembled WGS sequence"/>
</dbReference>
<feature type="coiled-coil region" evidence="1">
    <location>
        <begin position="86"/>
        <end position="120"/>
    </location>
</feature>
<keyword evidence="1" id="KW-0175">Coiled coil</keyword>
<keyword evidence="3" id="KW-1185">Reference proteome</keyword>